<proteinExistence type="predicted"/>
<feature type="region of interest" description="Disordered" evidence="2">
    <location>
        <begin position="1"/>
        <end position="37"/>
    </location>
</feature>
<dbReference type="AlphaFoldDB" id="A0A8R1DP78"/>
<evidence type="ECO:0000313" key="4">
    <source>
        <dbReference type="Proteomes" id="UP000005237"/>
    </source>
</evidence>
<sequence length="101" mass="11881">MTEFSHETASKELSPKRGEKQEEPDSSEDTAKKRDETRVIETMEQFRNMGGTEFEAEQQRILHELNKQKDTIKALLDEMQSAKKERQNHNIKTIFSREIDL</sequence>
<reference evidence="3" key="2">
    <citation type="submission" date="2022-06" db="UniProtKB">
        <authorList>
            <consortium name="EnsemblMetazoa"/>
        </authorList>
    </citation>
    <scope>IDENTIFICATION</scope>
    <source>
        <strain evidence="3">DF5081</strain>
    </source>
</reference>
<feature type="coiled-coil region" evidence="1">
    <location>
        <begin position="62"/>
        <end position="92"/>
    </location>
</feature>
<evidence type="ECO:0000313" key="3">
    <source>
        <dbReference type="EnsemblMetazoa" id="CJA07333.1"/>
    </source>
</evidence>
<evidence type="ECO:0000256" key="1">
    <source>
        <dbReference type="SAM" id="Coils"/>
    </source>
</evidence>
<dbReference type="EnsemblMetazoa" id="CJA07333.1">
    <property type="protein sequence ID" value="CJA07333.1"/>
    <property type="gene ID" value="WBGene00126537"/>
</dbReference>
<dbReference type="Proteomes" id="UP000005237">
    <property type="component" value="Unassembled WGS sequence"/>
</dbReference>
<keyword evidence="1" id="KW-0175">Coiled coil</keyword>
<protein>
    <submittedName>
        <fullName evidence="3">Uncharacterized protein</fullName>
    </submittedName>
</protein>
<keyword evidence="4" id="KW-1185">Reference proteome</keyword>
<evidence type="ECO:0000256" key="2">
    <source>
        <dbReference type="SAM" id="MobiDB-lite"/>
    </source>
</evidence>
<name>A0A8R1DP78_CAEJA</name>
<reference evidence="4" key="1">
    <citation type="submission" date="2010-08" db="EMBL/GenBank/DDBJ databases">
        <authorList>
            <consortium name="Caenorhabditis japonica Sequencing Consortium"/>
            <person name="Wilson R.K."/>
        </authorList>
    </citation>
    <scope>NUCLEOTIDE SEQUENCE [LARGE SCALE GENOMIC DNA]</scope>
    <source>
        <strain evidence="4">DF5081</strain>
    </source>
</reference>
<accession>A0A8R1DP78</accession>
<organism evidence="3 4">
    <name type="scientific">Caenorhabditis japonica</name>
    <dbReference type="NCBI Taxonomy" id="281687"/>
    <lineage>
        <taxon>Eukaryota</taxon>
        <taxon>Metazoa</taxon>
        <taxon>Ecdysozoa</taxon>
        <taxon>Nematoda</taxon>
        <taxon>Chromadorea</taxon>
        <taxon>Rhabditida</taxon>
        <taxon>Rhabditina</taxon>
        <taxon>Rhabditomorpha</taxon>
        <taxon>Rhabditoidea</taxon>
        <taxon>Rhabditidae</taxon>
        <taxon>Peloderinae</taxon>
        <taxon>Caenorhabditis</taxon>
    </lineage>
</organism>